<proteinExistence type="predicted"/>
<protein>
    <submittedName>
        <fullName evidence="2">Uncharacterized protein</fullName>
    </submittedName>
</protein>
<feature type="compositionally biased region" description="Basic residues" evidence="1">
    <location>
        <begin position="240"/>
        <end position="259"/>
    </location>
</feature>
<gene>
    <name evidence="2" type="ORF">EKO27_g6634</name>
</gene>
<dbReference type="STRING" id="363999.A0A439D212"/>
<evidence type="ECO:0000256" key="1">
    <source>
        <dbReference type="SAM" id="MobiDB-lite"/>
    </source>
</evidence>
<feature type="compositionally biased region" description="Polar residues" evidence="1">
    <location>
        <begin position="205"/>
        <end position="219"/>
    </location>
</feature>
<feature type="region of interest" description="Disordered" evidence="1">
    <location>
        <begin position="146"/>
        <end position="165"/>
    </location>
</feature>
<feature type="compositionally biased region" description="Polar residues" evidence="1">
    <location>
        <begin position="146"/>
        <end position="159"/>
    </location>
</feature>
<evidence type="ECO:0000313" key="3">
    <source>
        <dbReference type="Proteomes" id="UP000286045"/>
    </source>
</evidence>
<feature type="region of interest" description="Disordered" evidence="1">
    <location>
        <begin position="171"/>
        <end position="283"/>
    </location>
</feature>
<dbReference type="Proteomes" id="UP000286045">
    <property type="component" value="Unassembled WGS sequence"/>
</dbReference>
<comment type="caution">
    <text evidence="2">The sequence shown here is derived from an EMBL/GenBank/DDBJ whole genome shotgun (WGS) entry which is preliminary data.</text>
</comment>
<sequence>MSCDEPVTIQNHLLHHTPQPDWGKDQQWNWPSSKFGFNPDILFTDLHARFNSVPCAIQDPYGWHIDVCDVANEAQTPAEFYTLLQKRQEERFAELQQAWDDTSTQLVSQISRWDVPRRRSDLWLQFVRISRNFSYDSILGYFGSYTGTDPTPHQMQAKKQLQARRAEYRRNNPNAAPGTSPNLIPLPASLGGPIPEVEPLRRETTSPTDEPSIQNNTSLAVEPPRQRSTSPKQAAEAKPSRRATRSPNKVVKRRTRRNKAAGGNPEPVRRSARLQQRAEREKR</sequence>
<dbReference type="EMBL" id="RYZI01000198">
    <property type="protein sequence ID" value="RWA08484.1"/>
    <property type="molecule type" value="Genomic_DNA"/>
</dbReference>
<organism evidence="2 3">
    <name type="scientific">Xylaria grammica</name>
    <dbReference type="NCBI Taxonomy" id="363999"/>
    <lineage>
        <taxon>Eukaryota</taxon>
        <taxon>Fungi</taxon>
        <taxon>Dikarya</taxon>
        <taxon>Ascomycota</taxon>
        <taxon>Pezizomycotina</taxon>
        <taxon>Sordariomycetes</taxon>
        <taxon>Xylariomycetidae</taxon>
        <taxon>Xylariales</taxon>
        <taxon>Xylariaceae</taxon>
        <taxon>Xylaria</taxon>
    </lineage>
</organism>
<reference evidence="2 3" key="1">
    <citation type="submission" date="2018-12" db="EMBL/GenBank/DDBJ databases">
        <title>Draft genome sequence of Xylaria grammica IHI A82.</title>
        <authorList>
            <person name="Buettner E."/>
            <person name="Kellner H."/>
        </authorList>
    </citation>
    <scope>NUCLEOTIDE SEQUENCE [LARGE SCALE GENOMIC DNA]</scope>
    <source>
        <strain evidence="2 3">IHI A82</strain>
    </source>
</reference>
<dbReference type="AlphaFoldDB" id="A0A439D212"/>
<accession>A0A439D212</accession>
<evidence type="ECO:0000313" key="2">
    <source>
        <dbReference type="EMBL" id="RWA08484.1"/>
    </source>
</evidence>
<keyword evidence="3" id="KW-1185">Reference proteome</keyword>
<feature type="compositionally biased region" description="Polar residues" evidence="1">
    <location>
        <begin position="171"/>
        <end position="182"/>
    </location>
</feature>
<name>A0A439D212_9PEZI</name>